<protein>
    <submittedName>
        <fullName evidence="2">Prolyl oligopeptidase family serine peptidase</fullName>
    </submittedName>
</protein>
<accession>A0A5C7GHP6</accession>
<dbReference type="Proteomes" id="UP000321080">
    <property type="component" value="Unassembled WGS sequence"/>
</dbReference>
<dbReference type="OrthoDB" id="9809549at2"/>
<evidence type="ECO:0000313" key="2">
    <source>
        <dbReference type="EMBL" id="TXG37072.1"/>
    </source>
</evidence>
<evidence type="ECO:0000259" key="1">
    <source>
        <dbReference type="Pfam" id="PF00326"/>
    </source>
</evidence>
<dbReference type="GO" id="GO:0008236">
    <property type="term" value="F:serine-type peptidase activity"/>
    <property type="evidence" value="ECO:0007669"/>
    <property type="project" value="InterPro"/>
</dbReference>
<dbReference type="PANTHER" id="PTHR43265:SF1">
    <property type="entry name" value="ESTERASE ESTD"/>
    <property type="match status" value="1"/>
</dbReference>
<name>A0A5C7GHP6_9FLAO</name>
<dbReference type="RefSeq" id="WP_147768240.1">
    <property type="nucleotide sequence ID" value="NZ_VRKQ01000010.1"/>
</dbReference>
<dbReference type="InterPro" id="IPR001375">
    <property type="entry name" value="Peptidase_S9_cat"/>
</dbReference>
<keyword evidence="3" id="KW-1185">Reference proteome</keyword>
<dbReference type="SUPFAM" id="SSF53474">
    <property type="entry name" value="alpha/beta-Hydrolases"/>
    <property type="match status" value="1"/>
</dbReference>
<dbReference type="EMBL" id="VRKQ01000010">
    <property type="protein sequence ID" value="TXG37072.1"/>
    <property type="molecule type" value="Genomic_DNA"/>
</dbReference>
<dbReference type="AlphaFoldDB" id="A0A5C7GHP6"/>
<feature type="domain" description="Peptidase S9 prolyl oligopeptidase catalytic" evidence="1">
    <location>
        <begin position="92"/>
        <end position="299"/>
    </location>
</feature>
<dbReference type="InterPro" id="IPR053145">
    <property type="entry name" value="AB_hydrolase_Est10"/>
</dbReference>
<dbReference type="Gene3D" id="3.40.50.1820">
    <property type="entry name" value="alpha/beta hydrolase"/>
    <property type="match status" value="1"/>
</dbReference>
<dbReference type="GO" id="GO:0052689">
    <property type="term" value="F:carboxylic ester hydrolase activity"/>
    <property type="evidence" value="ECO:0007669"/>
    <property type="project" value="TreeGrafter"/>
</dbReference>
<sequence>MKKRKVILIAVLIFVLFLVLPLIFNKKGPRHFTTPSLSDIDYSEVFFTNDTDNLKLAGMLMIPKGDGPFPTVVIIQGSGPSFRDNGWNLAIVKYLQDNGIAVLIPDKRGSEKSEGEWIGASFDELANDAIAGTEFIKSQDQFEYSYIGIVGMSQGGWIAPVAENKSADVSFIASLSGATVNAYEQLLHEEIHNISKYTYPFIAKMIAPITTNRLQKMEYLSSYADFDPIPYLKKVDVPVHFAFGEGDKYIPVRACIERLEEYGLNDFKTSVYPNGGHALIDIESSTVSKKCMNDLVTFIKGIEN</sequence>
<reference evidence="2 3" key="1">
    <citation type="submission" date="2019-08" db="EMBL/GenBank/DDBJ databases">
        <title>Seonamhaeicola sediminis sp. nov., isolated from marine sediment.</title>
        <authorList>
            <person name="Cao W.R."/>
        </authorList>
    </citation>
    <scope>NUCLEOTIDE SEQUENCE [LARGE SCALE GENOMIC DNA]</scope>
    <source>
        <strain evidence="2 3">1505</strain>
    </source>
</reference>
<proteinExistence type="predicted"/>
<gene>
    <name evidence="2" type="ORF">FUA22_10940</name>
</gene>
<dbReference type="Pfam" id="PF00326">
    <property type="entry name" value="Peptidase_S9"/>
    <property type="match status" value="1"/>
</dbReference>
<comment type="caution">
    <text evidence="2">The sequence shown here is derived from an EMBL/GenBank/DDBJ whole genome shotgun (WGS) entry which is preliminary data.</text>
</comment>
<organism evidence="2 3">
    <name type="scientific">Seonamhaeicola maritimus</name>
    <dbReference type="NCBI Taxonomy" id="2591822"/>
    <lineage>
        <taxon>Bacteria</taxon>
        <taxon>Pseudomonadati</taxon>
        <taxon>Bacteroidota</taxon>
        <taxon>Flavobacteriia</taxon>
        <taxon>Flavobacteriales</taxon>
        <taxon>Flavobacteriaceae</taxon>
    </lineage>
</organism>
<evidence type="ECO:0000313" key="3">
    <source>
        <dbReference type="Proteomes" id="UP000321080"/>
    </source>
</evidence>
<dbReference type="PANTHER" id="PTHR43265">
    <property type="entry name" value="ESTERASE ESTD"/>
    <property type="match status" value="1"/>
</dbReference>
<dbReference type="InterPro" id="IPR029058">
    <property type="entry name" value="AB_hydrolase_fold"/>
</dbReference>
<dbReference type="GO" id="GO:0006508">
    <property type="term" value="P:proteolysis"/>
    <property type="evidence" value="ECO:0007669"/>
    <property type="project" value="InterPro"/>
</dbReference>